<organism evidence="2 3">
    <name type="scientific">Arsenicicoccus bolidensis</name>
    <dbReference type="NCBI Taxonomy" id="229480"/>
    <lineage>
        <taxon>Bacteria</taxon>
        <taxon>Bacillati</taxon>
        <taxon>Actinomycetota</taxon>
        <taxon>Actinomycetes</taxon>
        <taxon>Micrococcales</taxon>
        <taxon>Intrasporangiaceae</taxon>
        <taxon>Arsenicicoccus</taxon>
    </lineage>
</organism>
<dbReference type="EMBL" id="JAKRCV010000010">
    <property type="protein sequence ID" value="MCG7321294.1"/>
    <property type="molecule type" value="Genomic_DNA"/>
</dbReference>
<feature type="region of interest" description="Disordered" evidence="1">
    <location>
        <begin position="1"/>
        <end position="35"/>
    </location>
</feature>
<feature type="region of interest" description="Disordered" evidence="1">
    <location>
        <begin position="206"/>
        <end position="255"/>
    </location>
</feature>
<evidence type="ECO:0000313" key="3">
    <source>
        <dbReference type="Proteomes" id="UP001521931"/>
    </source>
</evidence>
<accession>A0ABS9Q0J6</accession>
<feature type="compositionally biased region" description="Basic and acidic residues" evidence="1">
    <location>
        <begin position="228"/>
        <end position="240"/>
    </location>
</feature>
<feature type="compositionally biased region" description="Low complexity" evidence="1">
    <location>
        <begin position="206"/>
        <end position="217"/>
    </location>
</feature>
<protein>
    <submittedName>
        <fullName evidence="2">DUF3710 domain-containing protein</fullName>
    </submittedName>
</protein>
<proteinExistence type="predicted"/>
<dbReference type="Proteomes" id="UP001521931">
    <property type="component" value="Unassembled WGS sequence"/>
</dbReference>
<sequence length="255" mass="26752">MALFRRGKAGKADVDSIPADPTSEATADDAATEDGPYDRAQVTELGERLDLGSLWVPGITGMELRLELDQQTGEVVAVSCHLGGSALQLQAFAAPRTLGIWDDIRDEIAAGIEGQGGAAETRDGRFGTELAVQMPTGPGTFAPARFLGVDGSRWFLRGFLSGPAAEDDQQAADLLHVFANVVVVRGEHAMAPRELLPLALPEGAQPGFDEVGQDGVDAGVGPGDGDPAADRGDRPARGTDDLQPFERGPEITEIR</sequence>
<comment type="caution">
    <text evidence="2">The sequence shown here is derived from an EMBL/GenBank/DDBJ whole genome shotgun (WGS) entry which is preliminary data.</text>
</comment>
<evidence type="ECO:0000256" key="1">
    <source>
        <dbReference type="SAM" id="MobiDB-lite"/>
    </source>
</evidence>
<dbReference type="InterPro" id="IPR022183">
    <property type="entry name" value="DUF3710"/>
</dbReference>
<reference evidence="2 3" key="1">
    <citation type="submission" date="2022-02" db="EMBL/GenBank/DDBJ databases">
        <title>Uncovering new skin microbiome diversity through culturing and metagenomics.</title>
        <authorList>
            <person name="Conlan S."/>
            <person name="Deming C."/>
            <person name="Nisc Comparative Sequencing Program N."/>
            <person name="Segre J.A."/>
        </authorList>
    </citation>
    <scope>NUCLEOTIDE SEQUENCE [LARGE SCALE GENOMIC DNA]</scope>
    <source>
        <strain evidence="2 3">ACRQZ</strain>
    </source>
</reference>
<evidence type="ECO:0000313" key="2">
    <source>
        <dbReference type="EMBL" id="MCG7321294.1"/>
    </source>
</evidence>
<dbReference type="Pfam" id="PF12502">
    <property type="entry name" value="DUF3710"/>
    <property type="match status" value="1"/>
</dbReference>
<dbReference type="RefSeq" id="WP_239262847.1">
    <property type="nucleotide sequence ID" value="NZ_JAKRCV010000010.1"/>
</dbReference>
<gene>
    <name evidence="2" type="ORF">MHL29_05190</name>
</gene>
<keyword evidence="3" id="KW-1185">Reference proteome</keyword>
<name>A0ABS9Q0J6_9MICO</name>